<gene>
    <name evidence="2" type="ORF">HNR67_005085</name>
</gene>
<dbReference type="EMBL" id="JACHMH010000001">
    <property type="protein sequence ID" value="MBB4678967.1"/>
    <property type="molecule type" value="Genomic_DNA"/>
</dbReference>
<dbReference type="AlphaFoldDB" id="A0A7W7FV67"/>
<keyword evidence="3" id="KW-1185">Reference proteome</keyword>
<protein>
    <recommendedName>
        <fullName evidence="4">Peptidase inhibitor family I36</fullName>
    </recommendedName>
</protein>
<proteinExistence type="predicted"/>
<feature type="chain" id="PRO_5031368184" description="Peptidase inhibitor family I36" evidence="1">
    <location>
        <begin position="21"/>
        <end position="115"/>
    </location>
</feature>
<reference evidence="2 3" key="1">
    <citation type="submission" date="2020-08" db="EMBL/GenBank/DDBJ databases">
        <title>Sequencing the genomes of 1000 actinobacteria strains.</title>
        <authorList>
            <person name="Klenk H.-P."/>
        </authorList>
    </citation>
    <scope>NUCLEOTIDE SEQUENCE [LARGE SCALE GENOMIC DNA]</scope>
    <source>
        <strain evidence="2 3">DSM 44230</strain>
    </source>
</reference>
<organism evidence="2 3">
    <name type="scientific">Crossiella cryophila</name>
    <dbReference type="NCBI Taxonomy" id="43355"/>
    <lineage>
        <taxon>Bacteria</taxon>
        <taxon>Bacillati</taxon>
        <taxon>Actinomycetota</taxon>
        <taxon>Actinomycetes</taxon>
        <taxon>Pseudonocardiales</taxon>
        <taxon>Pseudonocardiaceae</taxon>
        <taxon>Crossiella</taxon>
    </lineage>
</organism>
<evidence type="ECO:0000313" key="3">
    <source>
        <dbReference type="Proteomes" id="UP000533598"/>
    </source>
</evidence>
<evidence type="ECO:0008006" key="4">
    <source>
        <dbReference type="Google" id="ProtNLM"/>
    </source>
</evidence>
<feature type="signal peptide" evidence="1">
    <location>
        <begin position="1"/>
        <end position="20"/>
    </location>
</feature>
<dbReference type="Pfam" id="PF03995">
    <property type="entry name" value="Inhibitor_I36"/>
    <property type="match status" value="1"/>
</dbReference>
<sequence length="115" mass="12003">MTALIGSTLAGSALTGTAAAAPNSPCPHSGALCLWDQENYQGNPFNVRALDPAVGTCVDLFDHRWGEGRAKSGFNNGARTASLFTSRSCTGRPYPIDSGSGHPSIPIKSNSVYVY</sequence>
<name>A0A7W7FV67_9PSEU</name>
<comment type="caution">
    <text evidence="2">The sequence shown here is derived from an EMBL/GenBank/DDBJ whole genome shotgun (WGS) entry which is preliminary data.</text>
</comment>
<dbReference type="RefSeq" id="WP_185004769.1">
    <property type="nucleotide sequence ID" value="NZ_BAAAUI010000074.1"/>
</dbReference>
<dbReference type="Proteomes" id="UP000533598">
    <property type="component" value="Unassembled WGS sequence"/>
</dbReference>
<evidence type="ECO:0000313" key="2">
    <source>
        <dbReference type="EMBL" id="MBB4678967.1"/>
    </source>
</evidence>
<keyword evidence="1" id="KW-0732">Signal</keyword>
<accession>A0A7W7FV67</accession>
<evidence type="ECO:0000256" key="1">
    <source>
        <dbReference type="SAM" id="SignalP"/>
    </source>
</evidence>